<evidence type="ECO:0000256" key="7">
    <source>
        <dbReference type="SAM" id="MobiDB-lite"/>
    </source>
</evidence>
<dbReference type="OrthoDB" id="8251691at2759"/>
<feature type="domain" description="mRNA decay factor PAT1" evidence="8">
    <location>
        <begin position="432"/>
        <end position="665"/>
    </location>
</feature>
<proteinExistence type="inferred from homology"/>
<evidence type="ECO:0000256" key="4">
    <source>
        <dbReference type="ARBA" id="ARBA00022490"/>
    </source>
</evidence>
<sequence length="718" mass="81170">MTDSFFDFDAALPADEGPPHGLEEDEYDALNDETFGAETEWHEDEWENNHEQLAGHSGGAKSKESFLQQPDDDDEEGLVSGSAAAQLEARLSEIILDDESPSKHKANIAMPPGFWPPIPNLQQKQAARAAGNFPNANPPAIFNQLAAMGQHFPQQQQQPPPPRPSQMVTVRTVEDLERDLRAKSQAQLHQQQHRDGSPLRREGPKGPMDANQLIEMLRVMGTMPENRPQGPPQGHPNPDIVLRLAQNQGKPMMHQPPPPPNGAMMLPPGMRHPHPPPGMHHRLPMNMYPPNFPPHLRMRGEMPPMPWMNQPPMPMHMMHQPPPGMHPHHQAQMMSQQHHMMMQQHHQLQQQARQNGSHDPYAGLMTPKDKQWLINIQILQLNSQKPYVDDFYYTAFQFKKQRAKEKAGERGLRLQRREQRTLEPRAYTPAHFEGSLGKLQVVSVTAPRKIIDMEIMNSDSADAQTPVRDTRKVKQALLELERLYILVLQLEDLEHPLPEAQQSVTECKEEIVSKILNTLIPAAGAEDKFPSLLSVRKGKVLLLRLFPHLLYSQQTPLWRSLLQNFWIISRKDVQDQVLFEMFPAFREWCAQAVLPNLVEVISVMLPQKSEANPSPSNITPRSPLPAALSNKFGVSIIASIINRAGELDDNSCPPKTHPDWQSWSQFVSTVAEVSCELAIEPSTPLDPLAKPNSLTRFVDNKQSQTLQRLLQIDNKHAA</sequence>
<evidence type="ECO:0000256" key="6">
    <source>
        <dbReference type="ARBA" id="ARBA00023242"/>
    </source>
</evidence>
<accession>A0A8S1D076</accession>
<dbReference type="GO" id="GO:0003723">
    <property type="term" value="F:RNA binding"/>
    <property type="evidence" value="ECO:0007669"/>
    <property type="project" value="UniProtKB-KW"/>
</dbReference>
<feature type="region of interest" description="Disordered" evidence="7">
    <location>
        <begin position="1"/>
        <end position="84"/>
    </location>
</feature>
<dbReference type="GO" id="GO:0000290">
    <property type="term" value="P:deadenylation-dependent decapping of nuclear-transcribed mRNA"/>
    <property type="evidence" value="ECO:0007669"/>
    <property type="project" value="InterPro"/>
</dbReference>
<dbReference type="InterPro" id="IPR039900">
    <property type="entry name" value="Pat1-like"/>
</dbReference>
<evidence type="ECO:0000256" key="5">
    <source>
        <dbReference type="ARBA" id="ARBA00022884"/>
    </source>
</evidence>
<keyword evidence="4" id="KW-0963">Cytoplasm</keyword>
<evidence type="ECO:0000256" key="1">
    <source>
        <dbReference type="ARBA" id="ARBA00004123"/>
    </source>
</evidence>
<evidence type="ECO:0000256" key="2">
    <source>
        <dbReference type="ARBA" id="ARBA00004201"/>
    </source>
</evidence>
<gene>
    <name evidence="9" type="ORF">CLODIP_2_CD08524</name>
</gene>
<evidence type="ECO:0000259" key="8">
    <source>
        <dbReference type="Pfam" id="PF09770"/>
    </source>
</evidence>
<keyword evidence="5" id="KW-0694">RNA-binding</keyword>
<reference evidence="9 10" key="1">
    <citation type="submission" date="2020-04" db="EMBL/GenBank/DDBJ databases">
        <authorList>
            <person name="Alioto T."/>
            <person name="Alioto T."/>
            <person name="Gomez Garrido J."/>
        </authorList>
    </citation>
    <scope>NUCLEOTIDE SEQUENCE [LARGE SCALE GENOMIC DNA]</scope>
</reference>
<comment type="subcellular location">
    <subcellularLocation>
        <location evidence="2">Cytoplasm</location>
        <location evidence="2">P-body</location>
    </subcellularLocation>
    <subcellularLocation>
        <location evidence="1">Nucleus</location>
    </subcellularLocation>
</comment>
<comment type="similarity">
    <text evidence="3">Belongs to the PAT1 family.</text>
</comment>
<keyword evidence="10" id="KW-1185">Reference proteome</keyword>
<dbReference type="PANTHER" id="PTHR21551">
    <property type="entry name" value="TOPOISOMERASE II-ASSOCIATED PROTEIN PAT1"/>
    <property type="match status" value="1"/>
</dbReference>
<dbReference type="PANTHER" id="PTHR21551:SF0">
    <property type="entry name" value="PROTEIN ASSOCIATED WITH TOPO II RELATED-1, ISOFORM A"/>
    <property type="match status" value="1"/>
</dbReference>
<dbReference type="EMBL" id="CADEPI010000058">
    <property type="protein sequence ID" value="CAB3371062.1"/>
    <property type="molecule type" value="Genomic_DNA"/>
</dbReference>
<feature type="compositionally biased region" description="Basic and acidic residues" evidence="7">
    <location>
        <begin position="192"/>
        <end position="204"/>
    </location>
</feature>
<evidence type="ECO:0000313" key="9">
    <source>
        <dbReference type="EMBL" id="CAB3371062.1"/>
    </source>
</evidence>
<dbReference type="Proteomes" id="UP000494165">
    <property type="component" value="Unassembled WGS sequence"/>
</dbReference>
<dbReference type="GO" id="GO:0033962">
    <property type="term" value="P:P-body assembly"/>
    <property type="evidence" value="ECO:0007669"/>
    <property type="project" value="TreeGrafter"/>
</dbReference>
<comment type="caution">
    <text evidence="9">The sequence shown here is derived from an EMBL/GenBank/DDBJ whole genome shotgun (WGS) entry which is preliminary data.</text>
</comment>
<organism evidence="9 10">
    <name type="scientific">Cloeon dipterum</name>
    <dbReference type="NCBI Taxonomy" id="197152"/>
    <lineage>
        <taxon>Eukaryota</taxon>
        <taxon>Metazoa</taxon>
        <taxon>Ecdysozoa</taxon>
        <taxon>Arthropoda</taxon>
        <taxon>Hexapoda</taxon>
        <taxon>Insecta</taxon>
        <taxon>Pterygota</taxon>
        <taxon>Palaeoptera</taxon>
        <taxon>Ephemeroptera</taxon>
        <taxon>Pisciforma</taxon>
        <taxon>Baetidae</taxon>
        <taxon>Cloeon</taxon>
    </lineage>
</organism>
<dbReference type="Pfam" id="PF09770">
    <property type="entry name" value="PAT1"/>
    <property type="match status" value="1"/>
</dbReference>
<evidence type="ECO:0000313" key="10">
    <source>
        <dbReference type="Proteomes" id="UP000494165"/>
    </source>
</evidence>
<dbReference type="GO" id="GO:0000932">
    <property type="term" value="C:P-body"/>
    <property type="evidence" value="ECO:0007669"/>
    <property type="project" value="UniProtKB-SubCell"/>
</dbReference>
<protein>
    <recommendedName>
        <fullName evidence="8">mRNA decay factor PAT1 domain-containing protein</fullName>
    </recommendedName>
</protein>
<dbReference type="GO" id="GO:0005634">
    <property type="term" value="C:nucleus"/>
    <property type="evidence" value="ECO:0007669"/>
    <property type="project" value="UniProtKB-SubCell"/>
</dbReference>
<dbReference type="InterPro" id="IPR019167">
    <property type="entry name" value="PAT1_dom"/>
</dbReference>
<keyword evidence="6" id="KW-0539">Nucleus</keyword>
<evidence type="ECO:0000256" key="3">
    <source>
        <dbReference type="ARBA" id="ARBA00009138"/>
    </source>
</evidence>
<feature type="region of interest" description="Disordered" evidence="7">
    <location>
        <begin position="182"/>
        <end position="208"/>
    </location>
</feature>
<name>A0A8S1D076_9INSE</name>
<dbReference type="AlphaFoldDB" id="A0A8S1D076"/>